<proteinExistence type="predicted"/>
<evidence type="ECO:0000313" key="2">
    <source>
        <dbReference type="Proteomes" id="UP001500831"/>
    </source>
</evidence>
<reference evidence="2" key="1">
    <citation type="journal article" date="2019" name="Int. J. Syst. Evol. Microbiol.">
        <title>The Global Catalogue of Microorganisms (GCM) 10K type strain sequencing project: providing services to taxonomists for standard genome sequencing and annotation.</title>
        <authorList>
            <consortium name="The Broad Institute Genomics Platform"/>
            <consortium name="The Broad Institute Genome Sequencing Center for Infectious Disease"/>
            <person name="Wu L."/>
            <person name="Ma J."/>
        </authorList>
    </citation>
    <scope>NUCLEOTIDE SEQUENCE [LARGE SCALE GENOMIC DNA]</scope>
    <source>
        <strain evidence="2">JCM 6242</strain>
    </source>
</reference>
<evidence type="ECO:0000313" key="1">
    <source>
        <dbReference type="EMBL" id="GAA2859171.1"/>
    </source>
</evidence>
<dbReference type="RefSeq" id="WP_344969574.1">
    <property type="nucleotide sequence ID" value="NZ_BAAAVI010000009.1"/>
</dbReference>
<organism evidence="1 2">
    <name type="scientific">Streptosporangium fragile</name>
    <dbReference type="NCBI Taxonomy" id="46186"/>
    <lineage>
        <taxon>Bacteria</taxon>
        <taxon>Bacillati</taxon>
        <taxon>Actinomycetota</taxon>
        <taxon>Actinomycetes</taxon>
        <taxon>Streptosporangiales</taxon>
        <taxon>Streptosporangiaceae</taxon>
        <taxon>Streptosporangium</taxon>
    </lineage>
</organism>
<dbReference type="Proteomes" id="UP001500831">
    <property type="component" value="Unassembled WGS sequence"/>
</dbReference>
<keyword evidence="2" id="KW-1185">Reference proteome</keyword>
<gene>
    <name evidence="1" type="ORF">GCM10010517_17680</name>
</gene>
<dbReference type="EMBL" id="BAAAVI010000009">
    <property type="protein sequence ID" value="GAA2859171.1"/>
    <property type="molecule type" value="Genomic_DNA"/>
</dbReference>
<sequence length="321" mass="35297">MGVAGVDRTRARGLRVIVDRPWADAVLDDAVVAVHRKVFEAGTVVLGAARGDPERRVLRVEALAKAAVGHSSSIEALAVHDRANPDLWLWLGRTRIEEAWAVKPDVRARAVQAQRLQAFHAAMESARQPLLTAAALAPADPAPWESMIWLCLGLDRPRQEKDAVWYEAARRHPTLFPANVARLMTLSPAWGGSAQEMLEFARAAAARAYDGDPIHALLPLAHFEQVAAERSPISRGGWFSDEALREVVAHAGRWLGREAHPRAVEAHNVFGAAFYLADLRRPARGHLMRTGGRVSRLPWSYLGDPAQQFQRACGRLHLVPA</sequence>
<protein>
    <recommendedName>
        <fullName evidence="3">DUF4034 domain-containing protein</fullName>
    </recommendedName>
</protein>
<accession>A0ABP6IBW5</accession>
<comment type="caution">
    <text evidence="1">The sequence shown here is derived from an EMBL/GenBank/DDBJ whole genome shotgun (WGS) entry which is preliminary data.</text>
</comment>
<evidence type="ECO:0008006" key="3">
    <source>
        <dbReference type="Google" id="ProtNLM"/>
    </source>
</evidence>
<name>A0ABP6IBW5_9ACTN</name>